<comment type="similarity">
    <text evidence="5">Belongs to the class I-like SAM-binding methyltransferase superfamily. RsmB/NOP family.</text>
</comment>
<dbReference type="InterPro" id="IPR054728">
    <property type="entry name" value="RsmB-like_ferredoxin"/>
</dbReference>
<evidence type="ECO:0000256" key="4">
    <source>
        <dbReference type="ARBA" id="ARBA00022884"/>
    </source>
</evidence>
<dbReference type="InterPro" id="IPR023267">
    <property type="entry name" value="RCMT"/>
</dbReference>
<dbReference type="GO" id="GO:0001510">
    <property type="term" value="P:RNA methylation"/>
    <property type="evidence" value="ECO:0007669"/>
    <property type="project" value="InterPro"/>
</dbReference>
<dbReference type="GO" id="GO:0003723">
    <property type="term" value="F:RNA binding"/>
    <property type="evidence" value="ECO:0007669"/>
    <property type="project" value="UniProtKB-UniRule"/>
</dbReference>
<evidence type="ECO:0000256" key="1">
    <source>
        <dbReference type="ARBA" id="ARBA00022603"/>
    </source>
</evidence>
<dbReference type="eggNOG" id="COG0144">
    <property type="taxonomic scope" value="Bacteria"/>
</dbReference>
<dbReference type="PANTHER" id="PTHR22807">
    <property type="entry name" value="NOP2 YEAST -RELATED NOL1/NOP2/FMU SUN DOMAIN-CONTAINING"/>
    <property type="match status" value="1"/>
</dbReference>
<name>D8JTT2_HYPDA</name>
<dbReference type="InterPro" id="IPR049560">
    <property type="entry name" value="MeTrfase_RsmB-F_NOP2_cat"/>
</dbReference>
<reference evidence="8" key="1">
    <citation type="journal article" date="2011" name="J. Bacteriol.">
        <title>Genome sequences of eight morphologically diverse alphaproteobacteria.</title>
        <authorList>
            <consortium name="US DOE Joint Genome Institute"/>
            <person name="Brown P.J."/>
            <person name="Kysela D.T."/>
            <person name="Buechlein A."/>
            <person name="Hemmerich C."/>
            <person name="Brun Y.V."/>
        </authorList>
    </citation>
    <scope>NUCLEOTIDE SEQUENCE [LARGE SCALE GENOMIC DNA]</scope>
    <source>
        <strain evidence="8">ATCC 51888 / DSM 1869 / NCIB 11706 / TK 0415</strain>
    </source>
</reference>
<dbReference type="OrthoDB" id="9810297at2"/>
<proteinExistence type="inferred from homology"/>
<dbReference type="PROSITE" id="PS51686">
    <property type="entry name" value="SAM_MT_RSMB_NOP"/>
    <property type="match status" value="1"/>
</dbReference>
<sequence>MRPGARIAAAIEVLEAILNRYQPVAMALTDWGKAHRFAGSGDRNAIGGLVYDALRRRASLAWALGDDGPRALAIGAAPQALGISAEAVIAACDGAEHSPPPLSDAERAGLTRDMAEAPDAARADIPEWLWPSFSAQFGGNAVAEGEAMARRAPADLRVNTLKSTQEKVLKALLPFGAAPCPVSPIGIRVPPPSGAQRTPNLQAEAAFQAGWFEIQDEGSQIAALLSGAGPRKQVLDLCAGAGGKTLALAALMQNTGQLYAYDADRNQLKPIFDRIKRANVRNVQVLRAGDETALAALGPRFDVVLADAPCTGTGTWRRRPDAKWRLKPEALAARQAEQRSVLARAASLVKPGGQIVYVTCSILPEENVEQVAAFLDAHRDFRIVPTADAWAAAGLAGEVPVSADGRSDTLLLSPGRHGTDGFFIAVLARSA</sequence>
<dbReference type="STRING" id="582899.Hden_0827"/>
<evidence type="ECO:0000259" key="6">
    <source>
        <dbReference type="PROSITE" id="PS51686"/>
    </source>
</evidence>
<dbReference type="Pfam" id="PF22458">
    <property type="entry name" value="RsmF-B_ferredox"/>
    <property type="match status" value="1"/>
</dbReference>
<evidence type="ECO:0000256" key="5">
    <source>
        <dbReference type="PROSITE-ProRule" id="PRU01023"/>
    </source>
</evidence>
<dbReference type="SUPFAM" id="SSF53335">
    <property type="entry name" value="S-adenosyl-L-methionine-dependent methyltransferases"/>
    <property type="match status" value="1"/>
</dbReference>
<protein>
    <submittedName>
        <fullName evidence="7">Fmu (Sun) domain protein</fullName>
    </submittedName>
</protein>
<dbReference type="Proteomes" id="UP000002033">
    <property type="component" value="Chromosome"/>
</dbReference>
<keyword evidence="1 5" id="KW-0489">Methyltransferase</keyword>
<dbReference type="HOGENOM" id="CLU_005316_0_2_5"/>
<evidence type="ECO:0000256" key="3">
    <source>
        <dbReference type="ARBA" id="ARBA00022691"/>
    </source>
</evidence>
<keyword evidence="3 5" id="KW-0949">S-adenosyl-L-methionine</keyword>
<dbReference type="KEGG" id="hdn:Hden_0827"/>
<dbReference type="InterPro" id="IPR029063">
    <property type="entry name" value="SAM-dependent_MTases_sf"/>
</dbReference>
<feature type="binding site" evidence="5">
    <location>
        <position position="307"/>
    </location>
    <ligand>
        <name>S-adenosyl-L-methionine</name>
        <dbReference type="ChEBI" id="CHEBI:59789"/>
    </ligand>
</feature>
<dbReference type="CDD" id="cd02440">
    <property type="entry name" value="AdoMet_MTases"/>
    <property type="match status" value="1"/>
</dbReference>
<dbReference type="PRINTS" id="PR02008">
    <property type="entry name" value="RCMTFAMILY"/>
</dbReference>
<dbReference type="EMBL" id="CP002083">
    <property type="protein sequence ID" value="ADJ22644.1"/>
    <property type="molecule type" value="Genomic_DNA"/>
</dbReference>
<dbReference type="Gene3D" id="3.40.50.150">
    <property type="entry name" value="Vaccinia Virus protein VP39"/>
    <property type="match status" value="1"/>
</dbReference>
<dbReference type="InterPro" id="IPR001678">
    <property type="entry name" value="MeTrfase_RsmB-F_NOP2_dom"/>
</dbReference>
<evidence type="ECO:0000313" key="7">
    <source>
        <dbReference type="EMBL" id="ADJ22644.1"/>
    </source>
</evidence>
<feature type="binding site" evidence="5">
    <location>
        <position position="262"/>
    </location>
    <ligand>
        <name>S-adenosyl-L-methionine</name>
        <dbReference type="ChEBI" id="CHEBI:59789"/>
    </ligand>
</feature>
<dbReference type="PANTHER" id="PTHR22807:SF53">
    <property type="entry name" value="RIBOSOMAL RNA SMALL SUBUNIT METHYLTRANSFERASE B-RELATED"/>
    <property type="match status" value="1"/>
</dbReference>
<keyword evidence="2 5" id="KW-0808">Transferase</keyword>
<evidence type="ECO:0000256" key="2">
    <source>
        <dbReference type="ARBA" id="ARBA00022679"/>
    </source>
</evidence>
<keyword evidence="4 5" id="KW-0694">RNA-binding</keyword>
<feature type="domain" description="SAM-dependent MTase RsmB/NOP-type" evidence="6">
    <location>
        <begin position="144"/>
        <end position="430"/>
    </location>
</feature>
<organism evidence="7 8">
    <name type="scientific">Hyphomicrobium denitrificans (strain ATCC 51888 / DSM 1869 / NCIMB 11706 / TK 0415)</name>
    <dbReference type="NCBI Taxonomy" id="582899"/>
    <lineage>
        <taxon>Bacteria</taxon>
        <taxon>Pseudomonadati</taxon>
        <taxon>Pseudomonadota</taxon>
        <taxon>Alphaproteobacteria</taxon>
        <taxon>Hyphomicrobiales</taxon>
        <taxon>Hyphomicrobiaceae</taxon>
        <taxon>Hyphomicrobium</taxon>
    </lineage>
</organism>
<feature type="active site" description="Nucleophile" evidence="5">
    <location>
        <position position="360"/>
    </location>
</feature>
<keyword evidence="8" id="KW-1185">Reference proteome</keyword>
<comment type="caution">
    <text evidence="5">Lacks conserved residue(s) required for the propagation of feature annotation.</text>
</comment>
<dbReference type="AlphaFoldDB" id="D8JTT2"/>
<dbReference type="GO" id="GO:0008173">
    <property type="term" value="F:RNA methyltransferase activity"/>
    <property type="evidence" value="ECO:0007669"/>
    <property type="project" value="InterPro"/>
</dbReference>
<evidence type="ECO:0000313" key="8">
    <source>
        <dbReference type="Proteomes" id="UP000002033"/>
    </source>
</evidence>
<dbReference type="RefSeq" id="WP_013214859.1">
    <property type="nucleotide sequence ID" value="NC_014313.1"/>
</dbReference>
<gene>
    <name evidence="7" type="ordered locus">Hden_0827</name>
</gene>
<accession>D8JTT2</accession>
<dbReference type="Pfam" id="PF01189">
    <property type="entry name" value="Methyltr_RsmB-F"/>
    <property type="match status" value="1"/>
</dbReference>